<keyword evidence="1" id="KW-0732">Signal</keyword>
<comment type="caution">
    <text evidence="2">The sequence shown here is derived from an EMBL/GenBank/DDBJ whole genome shotgun (WGS) entry which is preliminary data.</text>
</comment>
<evidence type="ECO:0000313" key="3">
    <source>
        <dbReference type="Proteomes" id="UP000176420"/>
    </source>
</evidence>
<feature type="chain" id="PRO_5009582060" evidence="1">
    <location>
        <begin position="24"/>
        <end position="145"/>
    </location>
</feature>
<sequence>MNKKVKKVLVVGLCTLSSIFLLGATRPARGTVWEQIKSNLNTNAEEPSEDTEEWISMQGAIPKSCGDIVLQIWWQGNDPKQVYCNARENGEDVASCPIENTTDLYDSSLYRFGRNKENNEFICCAFSWNEDIPGACVHVVDDCLE</sequence>
<organism evidence="2 3">
    <name type="scientific">Candidatus Kerfeldbacteria bacterium RIFOXYB2_FULL_38_14</name>
    <dbReference type="NCBI Taxonomy" id="1798547"/>
    <lineage>
        <taxon>Bacteria</taxon>
        <taxon>Candidatus Kerfeldiibacteriota</taxon>
    </lineage>
</organism>
<dbReference type="EMBL" id="MHKI01000004">
    <property type="protein sequence ID" value="OGY88092.1"/>
    <property type="molecule type" value="Genomic_DNA"/>
</dbReference>
<dbReference type="AlphaFoldDB" id="A0A1G2BG37"/>
<accession>A0A1G2BG37</accession>
<protein>
    <submittedName>
        <fullName evidence="2">Uncharacterized protein</fullName>
    </submittedName>
</protein>
<reference evidence="2 3" key="1">
    <citation type="journal article" date="2016" name="Nat. Commun.">
        <title>Thousands of microbial genomes shed light on interconnected biogeochemical processes in an aquifer system.</title>
        <authorList>
            <person name="Anantharaman K."/>
            <person name="Brown C.T."/>
            <person name="Hug L.A."/>
            <person name="Sharon I."/>
            <person name="Castelle C.J."/>
            <person name="Probst A.J."/>
            <person name="Thomas B.C."/>
            <person name="Singh A."/>
            <person name="Wilkins M.J."/>
            <person name="Karaoz U."/>
            <person name="Brodie E.L."/>
            <person name="Williams K.H."/>
            <person name="Hubbard S.S."/>
            <person name="Banfield J.F."/>
        </authorList>
    </citation>
    <scope>NUCLEOTIDE SEQUENCE [LARGE SCALE GENOMIC DNA]</scope>
</reference>
<evidence type="ECO:0000313" key="2">
    <source>
        <dbReference type="EMBL" id="OGY88092.1"/>
    </source>
</evidence>
<evidence type="ECO:0000256" key="1">
    <source>
        <dbReference type="SAM" id="SignalP"/>
    </source>
</evidence>
<name>A0A1G2BG37_9BACT</name>
<dbReference type="Proteomes" id="UP000176420">
    <property type="component" value="Unassembled WGS sequence"/>
</dbReference>
<proteinExistence type="predicted"/>
<feature type="signal peptide" evidence="1">
    <location>
        <begin position="1"/>
        <end position="23"/>
    </location>
</feature>
<gene>
    <name evidence="2" type="ORF">A2319_01530</name>
</gene>